<dbReference type="Proteomes" id="UP000198926">
    <property type="component" value="Unassembled WGS sequence"/>
</dbReference>
<dbReference type="Pfam" id="PF11972">
    <property type="entry name" value="HTH_13"/>
    <property type="match status" value="1"/>
</dbReference>
<organism evidence="2 3">
    <name type="scientific">Yoonia litorea</name>
    <dbReference type="NCBI Taxonomy" id="1123755"/>
    <lineage>
        <taxon>Bacteria</taxon>
        <taxon>Pseudomonadati</taxon>
        <taxon>Pseudomonadota</taxon>
        <taxon>Alphaproteobacteria</taxon>
        <taxon>Rhodobacterales</taxon>
        <taxon>Paracoccaceae</taxon>
        <taxon>Yoonia</taxon>
    </lineage>
</organism>
<sequence length="372" mass="39685">MCKMHIMRNPREFSFIKDENPQGPVSAYDRGPYDAEPLAEEDLWFLPPDDHPPGEAAYEVPLPRADQRPLVDVAAWAAAEAALAGRLADLALLLGRLAARLEAGPAGWRQRLALREAADLSWLAGDRVPMERLALWLTLRVGGEGDDAQALARAGWAARRLTQAPAPKDDLAGFLGRFAPEADDGLADQIADWTDVMGQGASLHPITQAALSYHIWPVVGFAAGHPSLPMIEAAVVAARHAAVNIAGLGFLPLSIGGAGGLRGHGTAAERLAAWVSGADQAARATLRQLDGLAAWQAKAEAETQGWSGKTPRALAALLAEWPLVSAPMAEAETGASRAAVQRNLNRLTEAGLIREVTGQRRYRMWAATSQTR</sequence>
<evidence type="ECO:0000313" key="2">
    <source>
        <dbReference type="EMBL" id="SFS22322.1"/>
    </source>
</evidence>
<protein>
    <submittedName>
        <fullName evidence="2">MarR family protein</fullName>
    </submittedName>
</protein>
<name>A0A1I6N2X0_9RHOB</name>
<dbReference type="AlphaFoldDB" id="A0A1I6N2X0"/>
<dbReference type="EMBL" id="FOZM01000005">
    <property type="protein sequence ID" value="SFS22322.1"/>
    <property type="molecule type" value="Genomic_DNA"/>
</dbReference>
<evidence type="ECO:0000259" key="1">
    <source>
        <dbReference type="Pfam" id="PF11972"/>
    </source>
</evidence>
<accession>A0A1I6N2X0</accession>
<reference evidence="2 3" key="1">
    <citation type="submission" date="2016-10" db="EMBL/GenBank/DDBJ databases">
        <authorList>
            <person name="de Groot N.N."/>
        </authorList>
    </citation>
    <scope>NUCLEOTIDE SEQUENCE [LARGE SCALE GENOMIC DNA]</scope>
    <source>
        <strain evidence="2 3">DSM 29433</strain>
    </source>
</reference>
<dbReference type="InterPro" id="IPR021068">
    <property type="entry name" value="HTH_DNA-bd"/>
</dbReference>
<gene>
    <name evidence="2" type="ORF">SAMN05444714_3241</name>
</gene>
<proteinExistence type="predicted"/>
<dbReference type="STRING" id="1123755.SAMN05444714_3241"/>
<keyword evidence="3" id="KW-1185">Reference proteome</keyword>
<evidence type="ECO:0000313" key="3">
    <source>
        <dbReference type="Proteomes" id="UP000198926"/>
    </source>
</evidence>
<feature type="domain" description="HTH DNA binding" evidence="1">
    <location>
        <begin position="315"/>
        <end position="365"/>
    </location>
</feature>